<accession>A0A1T4PYC3</accession>
<keyword evidence="1 4" id="KW-0378">Hydrolase</keyword>
<dbReference type="GO" id="GO:0016042">
    <property type="term" value="P:lipid catabolic process"/>
    <property type="evidence" value="ECO:0007669"/>
    <property type="project" value="UniProtKB-UniRule"/>
</dbReference>
<dbReference type="Gene3D" id="3.40.1090.10">
    <property type="entry name" value="Cytosolic phospholipase A2 catalytic domain"/>
    <property type="match status" value="2"/>
</dbReference>
<dbReference type="PROSITE" id="PS51635">
    <property type="entry name" value="PNPLA"/>
    <property type="match status" value="1"/>
</dbReference>
<gene>
    <name evidence="6" type="ORF">SAMN05428963_104246</name>
</gene>
<reference evidence="6 7" key="1">
    <citation type="submission" date="2017-02" db="EMBL/GenBank/DDBJ databases">
        <authorList>
            <person name="Peterson S.W."/>
        </authorList>
    </citation>
    <scope>NUCLEOTIDE SEQUENCE [LARGE SCALE GENOMIC DNA]</scope>
    <source>
        <strain evidence="6 7">USBA 369</strain>
    </source>
</reference>
<dbReference type="InterPro" id="IPR016035">
    <property type="entry name" value="Acyl_Trfase/lysoPLipase"/>
</dbReference>
<feature type="short sequence motif" description="DGA/G" evidence="4">
    <location>
        <begin position="169"/>
        <end position="171"/>
    </location>
</feature>
<keyword evidence="2 4" id="KW-0442">Lipid degradation</keyword>
<dbReference type="InterPro" id="IPR002641">
    <property type="entry name" value="PNPLA_dom"/>
</dbReference>
<evidence type="ECO:0000313" key="7">
    <source>
        <dbReference type="Proteomes" id="UP000190135"/>
    </source>
</evidence>
<dbReference type="OrthoDB" id="5290098at2"/>
<keyword evidence="7" id="KW-1185">Reference proteome</keyword>
<dbReference type="GO" id="GO:0016787">
    <property type="term" value="F:hydrolase activity"/>
    <property type="evidence" value="ECO:0007669"/>
    <property type="project" value="UniProtKB-UniRule"/>
</dbReference>
<feature type="active site" description="Nucleophile" evidence="4">
    <location>
        <position position="41"/>
    </location>
</feature>
<dbReference type="AlphaFoldDB" id="A0A1T4PYC3"/>
<dbReference type="InterPro" id="IPR050301">
    <property type="entry name" value="NTE"/>
</dbReference>
<evidence type="ECO:0000313" key="6">
    <source>
        <dbReference type="EMBL" id="SJZ96522.1"/>
    </source>
</evidence>
<keyword evidence="3 4" id="KW-0443">Lipid metabolism</keyword>
<dbReference type="Proteomes" id="UP000190135">
    <property type="component" value="Unassembled WGS sequence"/>
</dbReference>
<dbReference type="EMBL" id="FUXL01000004">
    <property type="protein sequence ID" value="SJZ96522.1"/>
    <property type="molecule type" value="Genomic_DNA"/>
</dbReference>
<dbReference type="STRING" id="1365950.SAMN05428963_104246"/>
<evidence type="ECO:0000256" key="2">
    <source>
        <dbReference type="ARBA" id="ARBA00022963"/>
    </source>
</evidence>
<feature type="domain" description="PNPLA" evidence="5">
    <location>
        <begin position="8"/>
        <end position="182"/>
    </location>
</feature>
<organism evidence="6 7">
    <name type="scientific">Consotaella salsifontis</name>
    <dbReference type="NCBI Taxonomy" id="1365950"/>
    <lineage>
        <taxon>Bacteria</taxon>
        <taxon>Pseudomonadati</taxon>
        <taxon>Pseudomonadota</taxon>
        <taxon>Alphaproteobacteria</taxon>
        <taxon>Hyphomicrobiales</taxon>
        <taxon>Aurantimonadaceae</taxon>
        <taxon>Consotaella</taxon>
    </lineage>
</organism>
<dbReference type="RefSeq" id="WP_078707768.1">
    <property type="nucleotide sequence ID" value="NZ_FUXL01000004.1"/>
</dbReference>
<feature type="short sequence motif" description="GXSXG" evidence="4">
    <location>
        <begin position="39"/>
        <end position="43"/>
    </location>
</feature>
<evidence type="ECO:0000256" key="3">
    <source>
        <dbReference type="ARBA" id="ARBA00023098"/>
    </source>
</evidence>
<evidence type="ECO:0000256" key="1">
    <source>
        <dbReference type="ARBA" id="ARBA00022801"/>
    </source>
</evidence>
<proteinExistence type="predicted"/>
<evidence type="ECO:0000256" key="4">
    <source>
        <dbReference type="PROSITE-ProRule" id="PRU01161"/>
    </source>
</evidence>
<dbReference type="PANTHER" id="PTHR14226">
    <property type="entry name" value="NEUROPATHY TARGET ESTERASE/SWISS CHEESE D.MELANOGASTER"/>
    <property type="match status" value="1"/>
</dbReference>
<evidence type="ECO:0000259" key="5">
    <source>
        <dbReference type="PROSITE" id="PS51635"/>
    </source>
</evidence>
<feature type="short sequence motif" description="GXGXXG" evidence="4">
    <location>
        <begin position="12"/>
        <end position="17"/>
    </location>
</feature>
<dbReference type="PANTHER" id="PTHR14226:SF29">
    <property type="entry name" value="NEUROPATHY TARGET ESTERASE SWS"/>
    <property type="match status" value="1"/>
</dbReference>
<dbReference type="SUPFAM" id="SSF52151">
    <property type="entry name" value="FabD/lysophospholipase-like"/>
    <property type="match status" value="1"/>
</dbReference>
<dbReference type="Pfam" id="PF01734">
    <property type="entry name" value="Patatin"/>
    <property type="match status" value="1"/>
</dbReference>
<protein>
    <submittedName>
        <fullName evidence="6">NTE family protein</fullName>
    </submittedName>
</protein>
<feature type="active site" description="Proton acceptor" evidence="4">
    <location>
        <position position="169"/>
    </location>
</feature>
<name>A0A1T4PYC3_9HYPH</name>
<sequence length="288" mass="30018">MAGHRVGLALGGGGARGLAHIHVLKALDDLGIRPAAIAGTSIGAIMGALYAAGMSGAELGAYALENLSPARMAGKLWQTRPPSFADFVADGGFRLGQLNIERMLAAYLPQGLPESFETLPIPFRAVATDFFAGHQQVMDEGALLPALAASAAIPAVFRPVRKGDAILIDGGMTNPLPFDLLKDEADFILAVDVTGGPEGSAGTMPTPMQAIMGSSQLMMQSIIEAKLRIASPDLLIRPAVSKVGVLEFFNAARILAATSDTYDETRRSLEGALKRNAPVRSLTGQDVG</sequence>